<protein>
    <recommendedName>
        <fullName evidence="8">NADPH:adrenodoxin oxidoreductase, mitochondrial</fullName>
        <ecNumber evidence="8">1.18.1.6</ecNumber>
    </recommendedName>
</protein>
<feature type="binding site" evidence="9">
    <location>
        <position position="33"/>
    </location>
    <ligand>
        <name>FAD</name>
        <dbReference type="ChEBI" id="CHEBI:57692"/>
    </ligand>
</feature>
<organism evidence="11 12">
    <name type="scientific">Lachancea lanzarotensis</name>
    <dbReference type="NCBI Taxonomy" id="1245769"/>
    <lineage>
        <taxon>Eukaryota</taxon>
        <taxon>Fungi</taxon>
        <taxon>Dikarya</taxon>
        <taxon>Ascomycota</taxon>
        <taxon>Saccharomycotina</taxon>
        <taxon>Saccharomycetes</taxon>
        <taxon>Saccharomycetales</taxon>
        <taxon>Saccharomycetaceae</taxon>
        <taxon>Lachancea</taxon>
    </lineage>
</organism>
<keyword evidence="5 8" id="KW-0521">NADP</keyword>
<feature type="binding site" evidence="10">
    <location>
        <begin position="231"/>
        <end position="232"/>
    </location>
    <ligand>
        <name>NADP(+)</name>
        <dbReference type="ChEBI" id="CHEBI:58349"/>
    </ligand>
</feature>
<dbReference type="Gene3D" id="3.50.50.60">
    <property type="entry name" value="FAD/NAD(P)-binding domain"/>
    <property type="match status" value="1"/>
</dbReference>
<name>A0A0C7N248_9SACH</name>
<evidence type="ECO:0000256" key="1">
    <source>
        <dbReference type="ARBA" id="ARBA00001974"/>
    </source>
</evidence>
<dbReference type="SUPFAM" id="SSF51971">
    <property type="entry name" value="Nucleotide-binding domain"/>
    <property type="match status" value="1"/>
</dbReference>
<feature type="binding site" evidence="9">
    <location>
        <position position="107"/>
    </location>
    <ligand>
        <name>FAD</name>
        <dbReference type="ChEBI" id="CHEBI:57692"/>
    </ligand>
</feature>
<feature type="binding site" evidence="10">
    <location>
        <position position="243"/>
    </location>
    <ligand>
        <name>NADP(+)</name>
        <dbReference type="ChEBI" id="CHEBI:58349"/>
    </ligand>
</feature>
<gene>
    <name evidence="11" type="ORF">LALA0_S01e15676g</name>
</gene>
<dbReference type="PRINTS" id="PR00419">
    <property type="entry name" value="ADXRDTASE"/>
</dbReference>
<dbReference type="InterPro" id="IPR055275">
    <property type="entry name" value="Ferredox_Rdtase"/>
</dbReference>
<dbReference type="Gene3D" id="3.40.50.720">
    <property type="entry name" value="NAD(P)-binding Rossmann-like Domain"/>
    <property type="match status" value="1"/>
</dbReference>
<evidence type="ECO:0000256" key="4">
    <source>
        <dbReference type="ARBA" id="ARBA00022827"/>
    </source>
</evidence>
<keyword evidence="3 8" id="KW-0285">Flavoprotein</keyword>
<evidence type="ECO:0000313" key="12">
    <source>
        <dbReference type="Proteomes" id="UP000054304"/>
    </source>
</evidence>
<dbReference type="GO" id="GO:0006744">
    <property type="term" value="P:ubiquinone biosynthetic process"/>
    <property type="evidence" value="ECO:0007669"/>
    <property type="project" value="EnsemblFungi"/>
</dbReference>
<dbReference type="STRING" id="1245769.A0A0C7N248"/>
<comment type="catalytic activity">
    <reaction evidence="7 8">
        <text>2 reduced [adrenodoxin] + NADP(+) + H(+) = 2 oxidized [adrenodoxin] + NADPH</text>
        <dbReference type="Rhea" id="RHEA:42312"/>
        <dbReference type="Rhea" id="RHEA-COMP:9998"/>
        <dbReference type="Rhea" id="RHEA-COMP:9999"/>
        <dbReference type="ChEBI" id="CHEBI:15378"/>
        <dbReference type="ChEBI" id="CHEBI:33737"/>
        <dbReference type="ChEBI" id="CHEBI:33738"/>
        <dbReference type="ChEBI" id="CHEBI:57783"/>
        <dbReference type="ChEBI" id="CHEBI:58349"/>
        <dbReference type="EC" id="1.18.1.6"/>
    </reaction>
</comment>
<dbReference type="EC" id="1.18.1.6" evidence="8"/>
<sequence>MKWTACRDLALRIGLRHFSSGRKAVSVVGSGPSGFYTVCRLLAKSEIPLNVTLWERLPVPFGLSRYGVAPDHPEVKNCEDTFTRCAREFGKGLDTRHTFTFMGNVSVGKDIKLRDLLDTQDAVILSYGCSGDHVLGVPGETSTSGVFTSREFVSWYNGHPEFAGDNDKLKSFPWSKVRNVGIIGNGNVALDVARVLLSNRIPELWSNTDINPEALEALNTAPIENVKIIARRDFIHSKFTNKEFRELWELERYGIQGIIKPEYLKLRPADLESGDRVFKRRVEMVSEFSLPFDQRTKKNYKKHRPPESHRYWEMDYLKTPLTINSNSKGEIESLTVCRNSLTPSNRVEQHLTETLDYDVDVLVTSLGYGSSPLQEFGPLQIGFATNRVANANGHVLDTSGRIVSGLYASGWIRKGSSGVIASTMSDAFQVADAVIADLESGAPPKDRVLKTTGLDSTTWEDWEKIDEEEKRRGKLLGKPREKFLSASEMIDFIKDNR</sequence>
<dbReference type="GeneID" id="34684046"/>
<evidence type="ECO:0000256" key="3">
    <source>
        <dbReference type="ARBA" id="ARBA00022630"/>
    </source>
</evidence>
<dbReference type="Proteomes" id="UP000054304">
    <property type="component" value="Unassembled WGS sequence"/>
</dbReference>
<dbReference type="InterPro" id="IPR021163">
    <property type="entry name" value="Ferredox_Rdtase_adrenod"/>
</dbReference>
<evidence type="ECO:0000256" key="7">
    <source>
        <dbReference type="ARBA" id="ARBA00048933"/>
    </source>
</evidence>
<evidence type="ECO:0000256" key="9">
    <source>
        <dbReference type="PIRSR" id="PIRSR000362-1"/>
    </source>
</evidence>
<feature type="binding site" evidence="9">
    <location>
        <begin position="418"/>
        <end position="420"/>
    </location>
    <ligand>
        <name>FAD</name>
        <dbReference type="ChEBI" id="CHEBI:57692"/>
    </ligand>
</feature>
<comment type="subcellular location">
    <subcellularLocation>
        <location evidence="8">Mitochondrion</location>
    </subcellularLocation>
</comment>
<reference evidence="11 12" key="1">
    <citation type="submission" date="2014-12" db="EMBL/GenBank/DDBJ databases">
        <authorList>
            <person name="Neuveglise Cecile"/>
        </authorList>
    </citation>
    <scope>NUCLEOTIDE SEQUENCE [LARGE SCALE GENOMIC DNA]</scope>
    <source>
        <strain evidence="11 12">CBS 12615</strain>
    </source>
</reference>
<dbReference type="GO" id="GO:0006879">
    <property type="term" value="P:intracellular iron ion homeostasis"/>
    <property type="evidence" value="ECO:0007669"/>
    <property type="project" value="EnsemblFungi"/>
</dbReference>
<dbReference type="EMBL" id="LN736360">
    <property type="protein sequence ID" value="CEP60644.1"/>
    <property type="molecule type" value="Genomic_DNA"/>
</dbReference>
<feature type="binding site" evidence="9">
    <location>
        <position position="411"/>
    </location>
    <ligand>
        <name>FAD</name>
        <dbReference type="ChEBI" id="CHEBI:57692"/>
    </ligand>
</feature>
<keyword evidence="8" id="KW-0496">Mitochondrion</keyword>
<dbReference type="GO" id="GO:0004324">
    <property type="term" value="F:ferredoxin-NADP+ reductase activity"/>
    <property type="evidence" value="ECO:0007669"/>
    <property type="project" value="EnsemblFungi"/>
</dbReference>
<feature type="binding site" evidence="9">
    <location>
        <position position="63"/>
    </location>
    <ligand>
        <name>FAD</name>
        <dbReference type="ChEBI" id="CHEBI:57692"/>
    </ligand>
</feature>
<dbReference type="PANTHER" id="PTHR48467:SF1">
    <property type="entry name" value="GLUTAMATE SYNTHASE 1 [NADH], CHLOROPLASTIC-LIKE"/>
    <property type="match status" value="1"/>
</dbReference>
<dbReference type="HOGENOM" id="CLU_024722_3_1_1"/>
<comment type="cofactor">
    <cofactor evidence="1 8 9">
        <name>FAD</name>
        <dbReference type="ChEBI" id="CHEBI:57692"/>
    </cofactor>
</comment>
<feature type="binding site" evidence="10">
    <location>
        <begin position="185"/>
        <end position="188"/>
    </location>
    <ligand>
        <name>NADP(+)</name>
        <dbReference type="ChEBI" id="CHEBI:58349"/>
    </ligand>
</feature>
<keyword evidence="12" id="KW-1185">Reference proteome</keyword>
<proteinExistence type="inferred from homology"/>
<evidence type="ECO:0000256" key="10">
    <source>
        <dbReference type="PIRSR" id="PIRSR000362-2"/>
    </source>
</evidence>
<evidence type="ECO:0000256" key="6">
    <source>
        <dbReference type="ARBA" id="ARBA00023002"/>
    </source>
</evidence>
<dbReference type="AlphaFoldDB" id="A0A0C7N248"/>
<evidence type="ECO:0000256" key="5">
    <source>
        <dbReference type="ARBA" id="ARBA00022857"/>
    </source>
</evidence>
<dbReference type="GO" id="GO:0005743">
    <property type="term" value="C:mitochondrial inner membrane"/>
    <property type="evidence" value="ECO:0007669"/>
    <property type="project" value="EnsemblFungi"/>
</dbReference>
<dbReference type="OrthoDB" id="333024at2759"/>
<dbReference type="PIRSF" id="PIRSF000362">
    <property type="entry name" value="FNR"/>
    <property type="match status" value="1"/>
</dbReference>
<dbReference type="RefSeq" id="XP_022626886.1">
    <property type="nucleotide sequence ID" value="XM_022774827.1"/>
</dbReference>
<keyword evidence="6 8" id="KW-0560">Oxidoreductase</keyword>
<accession>A0A0C7N248</accession>
<comment type="similarity">
    <text evidence="2 8">Belongs to the ferredoxin--NADP reductase type 1 family.</text>
</comment>
<keyword evidence="4 8" id="KW-0274">FAD</keyword>
<evidence type="ECO:0000256" key="8">
    <source>
        <dbReference type="PIRNR" id="PIRNR000362"/>
    </source>
</evidence>
<dbReference type="PANTHER" id="PTHR48467">
    <property type="entry name" value="GLUTAMATE SYNTHASE 1 [NADH], CHLOROPLASTIC-LIKE"/>
    <property type="match status" value="1"/>
</dbReference>
<evidence type="ECO:0000256" key="2">
    <source>
        <dbReference type="ARBA" id="ARBA00008312"/>
    </source>
</evidence>
<feature type="binding site" evidence="9">
    <location>
        <position position="55"/>
    </location>
    <ligand>
        <name>FAD</name>
        <dbReference type="ChEBI" id="CHEBI:57692"/>
    </ligand>
</feature>
<dbReference type="InterPro" id="IPR036188">
    <property type="entry name" value="FAD/NAD-bd_sf"/>
</dbReference>
<feature type="binding site" evidence="10">
    <location>
        <position position="418"/>
    </location>
    <ligand>
        <name>NADP(+)</name>
        <dbReference type="ChEBI" id="CHEBI:58349"/>
    </ligand>
</feature>
<evidence type="ECO:0000313" key="11">
    <source>
        <dbReference type="EMBL" id="CEP60644.1"/>
    </source>
</evidence>